<comment type="caution">
    <text evidence="1">The sequence shown here is derived from an EMBL/GenBank/DDBJ whole genome shotgun (WGS) entry which is preliminary data.</text>
</comment>
<accession>A0A432ZQ15</accession>
<organism evidence="1 2">
    <name type="scientific">Idiomarina tyrosinivorans</name>
    <dbReference type="NCBI Taxonomy" id="1445662"/>
    <lineage>
        <taxon>Bacteria</taxon>
        <taxon>Pseudomonadati</taxon>
        <taxon>Pseudomonadota</taxon>
        <taxon>Gammaproteobacteria</taxon>
        <taxon>Alteromonadales</taxon>
        <taxon>Idiomarinaceae</taxon>
        <taxon>Idiomarina</taxon>
    </lineage>
</organism>
<proteinExistence type="predicted"/>
<evidence type="ECO:0000313" key="2">
    <source>
        <dbReference type="Proteomes" id="UP000287996"/>
    </source>
</evidence>
<keyword evidence="2" id="KW-1185">Reference proteome</keyword>
<gene>
    <name evidence="1" type="ORF">CWI84_08115</name>
</gene>
<dbReference type="EMBL" id="PIQH01000007">
    <property type="protein sequence ID" value="RUO79916.1"/>
    <property type="molecule type" value="Genomic_DNA"/>
</dbReference>
<dbReference type="RefSeq" id="WP_126842091.1">
    <property type="nucleotide sequence ID" value="NZ_PIQH01000007.1"/>
</dbReference>
<protein>
    <submittedName>
        <fullName evidence="1">Uncharacterized protein</fullName>
    </submittedName>
</protein>
<reference evidence="1 2" key="1">
    <citation type="journal article" date="2011" name="Front. Microbiol.">
        <title>Genomic signatures of strain selection and enhancement in Bacillus atrophaeus var. globigii, a historical biowarfare simulant.</title>
        <authorList>
            <person name="Gibbons H.S."/>
            <person name="Broomall S.M."/>
            <person name="McNew L.A."/>
            <person name="Daligault H."/>
            <person name="Chapman C."/>
            <person name="Bruce D."/>
            <person name="Karavis M."/>
            <person name="Krepps M."/>
            <person name="McGregor P.A."/>
            <person name="Hong C."/>
            <person name="Park K.H."/>
            <person name="Akmal A."/>
            <person name="Feldman A."/>
            <person name="Lin J.S."/>
            <person name="Chang W.E."/>
            <person name="Higgs B.W."/>
            <person name="Demirev P."/>
            <person name="Lindquist J."/>
            <person name="Liem A."/>
            <person name="Fochler E."/>
            <person name="Read T.D."/>
            <person name="Tapia R."/>
            <person name="Johnson S."/>
            <person name="Bishop-Lilly K.A."/>
            <person name="Detter C."/>
            <person name="Han C."/>
            <person name="Sozhamannan S."/>
            <person name="Rosenzweig C.N."/>
            <person name="Skowronski E.W."/>
        </authorList>
    </citation>
    <scope>NUCLEOTIDE SEQUENCE [LARGE SCALE GENOMIC DNA]</scope>
    <source>
        <strain evidence="1 2">CC-PW-9</strain>
    </source>
</reference>
<evidence type="ECO:0000313" key="1">
    <source>
        <dbReference type="EMBL" id="RUO79916.1"/>
    </source>
</evidence>
<dbReference type="AlphaFoldDB" id="A0A432ZQ15"/>
<sequence>MSLNRRSHLAIDIHQHRAQLLQMIPQQGQLLVCFHQFCDLAELPERLHLPVPFLLSALPHNTTLHQYLTGIEHYRRDAIAAQLSASIPHQQLQESPQFDYANHCNGVEVITANRQALQDFQQPFQQLSSPLTVLESRAQSLLRGACWLLPRCYSNSQPVTAEWTLVECTEQYFQLLFCQYGCLIQQQPVTAMDDLLQVRWRYFLLCGEPKVVSRTAAFLQRRALPVIILQPHFLTTNKQPANLASDAIAAIGLVIRGFNRCHR</sequence>
<dbReference type="Proteomes" id="UP000287996">
    <property type="component" value="Unassembled WGS sequence"/>
</dbReference>
<name>A0A432ZQ15_9GAMM</name>